<sequence>MRHTNELKIHFEPLDEERAIAERAVRETHEELAQLGLRAVRPEQEAPSDSKSGTHDLLTLLLDVSPWASVLSSVINASVYCLKRRMMRAVIIELNGNRLEIRGPWSEDKLRLAEKWIEEHSIPEEDEEE</sequence>
<dbReference type="Proteomes" id="UP000318186">
    <property type="component" value="Unassembled WGS sequence"/>
</dbReference>
<evidence type="ECO:0000313" key="1">
    <source>
        <dbReference type="EMBL" id="TWG06226.1"/>
    </source>
</evidence>
<dbReference type="EMBL" id="VIWW01000001">
    <property type="protein sequence ID" value="TWG06226.1"/>
    <property type="molecule type" value="Genomic_DNA"/>
</dbReference>
<gene>
    <name evidence="1" type="ORF">FHX80_114721</name>
</gene>
<protein>
    <submittedName>
        <fullName evidence="1">Uncharacterized protein</fullName>
    </submittedName>
</protein>
<dbReference type="AlphaFoldDB" id="A0A561V3N4"/>
<evidence type="ECO:0000313" key="2">
    <source>
        <dbReference type="Proteomes" id="UP000318186"/>
    </source>
</evidence>
<comment type="caution">
    <text evidence="1">The sequence shown here is derived from an EMBL/GenBank/DDBJ whole genome shotgun (WGS) entry which is preliminary data.</text>
</comment>
<name>A0A561V3N4_9ACTN</name>
<organism evidence="1 2">
    <name type="scientific">Streptomyces brevispora</name>
    <dbReference type="NCBI Taxonomy" id="887462"/>
    <lineage>
        <taxon>Bacteria</taxon>
        <taxon>Bacillati</taxon>
        <taxon>Actinomycetota</taxon>
        <taxon>Actinomycetes</taxon>
        <taxon>Kitasatosporales</taxon>
        <taxon>Streptomycetaceae</taxon>
        <taxon>Streptomyces</taxon>
    </lineage>
</organism>
<reference evidence="1 2" key="1">
    <citation type="submission" date="2019-06" db="EMBL/GenBank/DDBJ databases">
        <title>Sequencing the genomes of 1000 actinobacteria strains.</title>
        <authorList>
            <person name="Klenk H.-P."/>
        </authorList>
    </citation>
    <scope>NUCLEOTIDE SEQUENCE [LARGE SCALE GENOMIC DNA]</scope>
    <source>
        <strain evidence="1 2">DSM 42059</strain>
    </source>
</reference>
<accession>A0A561V3N4</accession>
<proteinExistence type="predicted"/>